<dbReference type="Gene3D" id="2.50.20.10">
    <property type="entry name" value="Lipoprotein localisation LolA/LolB/LppX"/>
    <property type="match status" value="1"/>
</dbReference>
<dbReference type="EMBL" id="BART01021982">
    <property type="protein sequence ID" value="GAH05065.1"/>
    <property type="molecule type" value="Genomic_DNA"/>
</dbReference>
<dbReference type="CDD" id="cd16329">
    <property type="entry name" value="LolA_like"/>
    <property type="match status" value="1"/>
</dbReference>
<proteinExistence type="predicted"/>
<protein>
    <recommendedName>
        <fullName evidence="2">Outer membrane lipoprotein-sorting protein</fullName>
    </recommendedName>
</protein>
<organism evidence="1">
    <name type="scientific">marine sediment metagenome</name>
    <dbReference type="NCBI Taxonomy" id="412755"/>
    <lineage>
        <taxon>unclassified sequences</taxon>
        <taxon>metagenomes</taxon>
        <taxon>ecological metagenomes</taxon>
    </lineage>
</organism>
<feature type="non-terminal residue" evidence="1">
    <location>
        <position position="109"/>
    </location>
</feature>
<accession>X1D9V4</accession>
<reference evidence="1" key="1">
    <citation type="journal article" date="2014" name="Front. Microbiol.">
        <title>High frequency of phylogenetically diverse reductive dehalogenase-homologous genes in deep subseafloor sedimentary metagenomes.</title>
        <authorList>
            <person name="Kawai M."/>
            <person name="Futagami T."/>
            <person name="Toyoda A."/>
            <person name="Takaki Y."/>
            <person name="Nishi S."/>
            <person name="Hori S."/>
            <person name="Arai W."/>
            <person name="Tsubouchi T."/>
            <person name="Morono Y."/>
            <person name="Uchiyama I."/>
            <person name="Ito T."/>
            <person name="Fujiyama A."/>
            <person name="Inagaki F."/>
            <person name="Takami H."/>
        </authorList>
    </citation>
    <scope>NUCLEOTIDE SEQUENCE</scope>
    <source>
        <strain evidence="1">Expedition CK06-06</strain>
    </source>
</reference>
<comment type="caution">
    <text evidence="1">The sequence shown here is derived from an EMBL/GenBank/DDBJ whole genome shotgun (WGS) entry which is preliminary data.</text>
</comment>
<dbReference type="AlphaFoldDB" id="X1D9V4"/>
<evidence type="ECO:0008006" key="2">
    <source>
        <dbReference type="Google" id="ProtNLM"/>
    </source>
</evidence>
<gene>
    <name evidence="1" type="ORF">S01H4_40384</name>
</gene>
<sequence>MKNILILTLLITSCYSIPTKAQENITAAEIIQKADEKVRGKTNTSVMEMEIIRPTWKRSVTMKSWGRGMDYSMTYITAPAKDKGQVFMKRVTEMWNWMPAIGRMIKIPA</sequence>
<name>X1D9V4_9ZZZZ</name>
<evidence type="ECO:0000313" key="1">
    <source>
        <dbReference type="EMBL" id="GAH05065.1"/>
    </source>
</evidence>